<reference evidence="2" key="1">
    <citation type="submission" date="2016-11" db="UniProtKB">
        <authorList>
            <consortium name="WormBaseParasite"/>
        </authorList>
    </citation>
    <scope>IDENTIFICATION</scope>
</reference>
<evidence type="ECO:0000313" key="1">
    <source>
        <dbReference type="Proteomes" id="UP000095287"/>
    </source>
</evidence>
<dbReference type="WBParaSite" id="L893_g25276.t1">
    <property type="protein sequence ID" value="L893_g25276.t1"/>
    <property type="gene ID" value="L893_g25276"/>
</dbReference>
<dbReference type="AlphaFoldDB" id="A0A1I7ZE56"/>
<proteinExistence type="predicted"/>
<sequence>MLVYKETDDVGVFKKDCRKDRQLKMLFGGCPREYIDILRIIDGHRFFDSPDYSKIYGHMRNAMVSCRSQVSICIEI</sequence>
<protein>
    <submittedName>
        <fullName evidence="2">Retrotransposon protein</fullName>
    </submittedName>
</protein>
<keyword evidence="1" id="KW-1185">Reference proteome</keyword>
<dbReference type="Proteomes" id="UP000095287">
    <property type="component" value="Unplaced"/>
</dbReference>
<organism evidence="1 2">
    <name type="scientific">Steinernema glaseri</name>
    <dbReference type="NCBI Taxonomy" id="37863"/>
    <lineage>
        <taxon>Eukaryota</taxon>
        <taxon>Metazoa</taxon>
        <taxon>Ecdysozoa</taxon>
        <taxon>Nematoda</taxon>
        <taxon>Chromadorea</taxon>
        <taxon>Rhabditida</taxon>
        <taxon>Tylenchina</taxon>
        <taxon>Panagrolaimomorpha</taxon>
        <taxon>Strongyloidoidea</taxon>
        <taxon>Steinernematidae</taxon>
        <taxon>Steinernema</taxon>
    </lineage>
</organism>
<evidence type="ECO:0000313" key="2">
    <source>
        <dbReference type="WBParaSite" id="L893_g25276.t1"/>
    </source>
</evidence>
<name>A0A1I7ZE56_9BILA</name>
<accession>A0A1I7ZE56</accession>